<dbReference type="RefSeq" id="WP_255135813.1">
    <property type="nucleotide sequence ID" value="NZ_JANDBC010000003.1"/>
</dbReference>
<evidence type="ECO:0000256" key="5">
    <source>
        <dbReference type="ARBA" id="ARBA00023136"/>
    </source>
</evidence>
<proteinExistence type="inferred from homology"/>
<evidence type="ECO:0000256" key="4">
    <source>
        <dbReference type="ARBA" id="ARBA00022989"/>
    </source>
</evidence>
<keyword evidence="5 7" id="KW-0472">Membrane</keyword>
<evidence type="ECO:0000256" key="1">
    <source>
        <dbReference type="ARBA" id="ARBA00004651"/>
    </source>
</evidence>
<keyword evidence="11" id="KW-1185">Reference proteome</keyword>
<feature type="domain" description="MacB-like periplasmic core" evidence="9">
    <location>
        <begin position="21"/>
        <end position="245"/>
    </location>
</feature>
<feature type="transmembrane region" description="Helical" evidence="7">
    <location>
        <begin position="368"/>
        <end position="393"/>
    </location>
</feature>
<dbReference type="InterPro" id="IPR003838">
    <property type="entry name" value="ABC3_permease_C"/>
</dbReference>
<comment type="subcellular location">
    <subcellularLocation>
        <location evidence="1">Cell membrane</location>
        <topology evidence="1">Multi-pass membrane protein</topology>
    </subcellularLocation>
</comment>
<feature type="transmembrane region" description="Helical" evidence="7">
    <location>
        <begin position="280"/>
        <end position="305"/>
    </location>
</feature>
<evidence type="ECO:0000256" key="7">
    <source>
        <dbReference type="SAM" id="Phobius"/>
    </source>
</evidence>
<comment type="caution">
    <text evidence="10">The sequence shown here is derived from an EMBL/GenBank/DDBJ whole genome shotgun (WGS) entry which is preliminary data.</text>
</comment>
<dbReference type="GO" id="GO:0022857">
    <property type="term" value="F:transmembrane transporter activity"/>
    <property type="evidence" value="ECO:0007669"/>
    <property type="project" value="TreeGrafter"/>
</dbReference>
<protein>
    <submittedName>
        <fullName evidence="10">ABC transporter permease</fullName>
    </submittedName>
</protein>
<feature type="domain" description="ABC3 transporter permease C-terminal" evidence="8">
    <location>
        <begin position="287"/>
        <end position="400"/>
    </location>
</feature>
<evidence type="ECO:0000313" key="10">
    <source>
        <dbReference type="EMBL" id="MCP9292915.1"/>
    </source>
</evidence>
<evidence type="ECO:0000259" key="8">
    <source>
        <dbReference type="Pfam" id="PF02687"/>
    </source>
</evidence>
<comment type="similarity">
    <text evidence="6">Belongs to the ABC-4 integral membrane protein family.</text>
</comment>
<dbReference type="Pfam" id="PF12704">
    <property type="entry name" value="MacB_PCD"/>
    <property type="match status" value="1"/>
</dbReference>
<dbReference type="InterPro" id="IPR050250">
    <property type="entry name" value="Macrolide_Exporter_MacB"/>
</dbReference>
<feature type="transmembrane region" description="Helical" evidence="7">
    <location>
        <begin position="21"/>
        <end position="45"/>
    </location>
</feature>
<dbReference type="PANTHER" id="PTHR30572:SF4">
    <property type="entry name" value="ABC TRANSPORTER PERMEASE YTRF"/>
    <property type="match status" value="1"/>
</dbReference>
<accession>A0A9X2RG01</accession>
<gene>
    <name evidence="10" type="ORF">NM125_15095</name>
</gene>
<evidence type="ECO:0000259" key="9">
    <source>
        <dbReference type="Pfam" id="PF12704"/>
    </source>
</evidence>
<keyword evidence="4 7" id="KW-1133">Transmembrane helix</keyword>
<feature type="transmembrane region" description="Helical" evidence="7">
    <location>
        <begin position="336"/>
        <end position="362"/>
    </location>
</feature>
<dbReference type="GO" id="GO:0005886">
    <property type="term" value="C:plasma membrane"/>
    <property type="evidence" value="ECO:0007669"/>
    <property type="project" value="UniProtKB-SubCell"/>
</dbReference>
<keyword evidence="3 7" id="KW-0812">Transmembrane</keyword>
<evidence type="ECO:0000313" key="11">
    <source>
        <dbReference type="Proteomes" id="UP001139125"/>
    </source>
</evidence>
<dbReference type="InterPro" id="IPR025857">
    <property type="entry name" value="MacB_PCD"/>
</dbReference>
<dbReference type="PANTHER" id="PTHR30572">
    <property type="entry name" value="MEMBRANE COMPONENT OF TRANSPORTER-RELATED"/>
    <property type="match status" value="1"/>
</dbReference>
<organism evidence="10 11">
    <name type="scientific">Gracilimonas sediminicola</name>
    <dbReference type="NCBI Taxonomy" id="2952158"/>
    <lineage>
        <taxon>Bacteria</taxon>
        <taxon>Pseudomonadati</taxon>
        <taxon>Balneolota</taxon>
        <taxon>Balneolia</taxon>
        <taxon>Balneolales</taxon>
        <taxon>Balneolaceae</taxon>
        <taxon>Gracilimonas</taxon>
    </lineage>
</organism>
<dbReference type="Pfam" id="PF02687">
    <property type="entry name" value="FtsX"/>
    <property type="match status" value="1"/>
</dbReference>
<keyword evidence="2" id="KW-1003">Cell membrane</keyword>
<sequence length="407" mass="44543">MHIKETTIQAFDSLKANKLRSFLTLLALVIGVFAVIVSTTAVAVLDNYFKNTMSLMGSDVINVSKTPAVQMGSLSDDIRNRKDIDFRTAERLEDLMQIGRGMSPDEYFNTTKIKFGDEETEPNVGVRGSNENYLANNSYTLEDGRNFTGDDIQYGRNVVIVGKDVQDALFKNEYPLGKEIRFDGKPYTVIGLLESKGQIFGQSFDNFVLIPYTAALNAYGGNRNISIQVRAPEIDFITETVEEITGILRVIRKVNPGENNDFEISTNDSLSGTFDAFTGALYMGGFAIGLITLLGAGIGVMNIMLVSVSERTREIGVRKAVGATRKAIVSQFLMETIFICQLGGIIGMALGIGVGNLMAVWIETEAVIPMWSVAGGFFGMLIVGLIFGVYPAFKAAKLDPIESLRYE</sequence>
<evidence type="ECO:0000256" key="6">
    <source>
        <dbReference type="ARBA" id="ARBA00038076"/>
    </source>
</evidence>
<evidence type="ECO:0000256" key="2">
    <source>
        <dbReference type="ARBA" id="ARBA00022475"/>
    </source>
</evidence>
<reference evidence="10" key="1">
    <citation type="submission" date="2022-06" db="EMBL/GenBank/DDBJ databases">
        <title>Gracilimonas sp. CAU 1638 isolated from sea sediment.</title>
        <authorList>
            <person name="Kim W."/>
        </authorList>
    </citation>
    <scope>NUCLEOTIDE SEQUENCE</scope>
    <source>
        <strain evidence="10">CAU 1638</strain>
    </source>
</reference>
<dbReference type="AlphaFoldDB" id="A0A9X2RG01"/>
<name>A0A9X2RG01_9BACT</name>
<evidence type="ECO:0000256" key="3">
    <source>
        <dbReference type="ARBA" id="ARBA00022692"/>
    </source>
</evidence>
<dbReference type="Proteomes" id="UP001139125">
    <property type="component" value="Unassembled WGS sequence"/>
</dbReference>
<dbReference type="EMBL" id="JANDBC010000003">
    <property type="protein sequence ID" value="MCP9292915.1"/>
    <property type="molecule type" value="Genomic_DNA"/>
</dbReference>